<comment type="caution">
    <text evidence="2">The sequence shown here is derived from an EMBL/GenBank/DDBJ whole genome shotgun (WGS) entry which is preliminary data.</text>
</comment>
<protein>
    <submittedName>
        <fullName evidence="2">Uncharacterized protein</fullName>
    </submittedName>
</protein>
<sequence>MRKRLFSFLRAGPLDRWADPSPALRQVTHAAALAVLVAASAEALLRSHSPLQAFVAACTQAFIVLLLLIVTFIWKRLRSPRAQYRVVLVACLVLLPLSVIDVVRGMDGRQQRQVYGDALKLTQQRLETALRTADWRKMPEVDAAPQASGAFGEYERLARSLIGRALDRQRDYARALEALDLTRALAPASLAANVGVDRAGEQLRQAHTLASRHRDGWLKDLDDGTALAGQLRLPRAERDRLQELLGEQAARQRGAVEQSWQADARYLEQAQAIVALLDRTQGRWRLDAQAGLRFQDAFAQELYDDWRTRLAELDETSQTQRLAPLQQLAASQAWPLL</sequence>
<evidence type="ECO:0000313" key="5">
    <source>
        <dbReference type="Proteomes" id="UP000217005"/>
    </source>
</evidence>
<accession>A0A261RWD6</accession>
<evidence type="ECO:0000313" key="2">
    <source>
        <dbReference type="EMBL" id="OZI29211.1"/>
    </source>
</evidence>
<dbReference type="Proteomes" id="UP000216354">
    <property type="component" value="Unassembled WGS sequence"/>
</dbReference>
<reference evidence="3 4" key="2">
    <citation type="submission" date="2017-05" db="EMBL/GenBank/DDBJ databases">
        <title>Complete and WGS of Bordetella genogroups.</title>
        <authorList>
            <person name="Spilker T."/>
            <person name="Lipuma J."/>
        </authorList>
    </citation>
    <scope>NUCLEOTIDE SEQUENCE [LARGE SCALE GENOMIC DNA]</scope>
    <source>
        <strain evidence="3 4">AU9795</strain>
    </source>
</reference>
<proteinExistence type="predicted"/>
<dbReference type="RefSeq" id="WP_094828448.1">
    <property type="nucleotide sequence ID" value="NZ_NEVL01000005.1"/>
</dbReference>
<keyword evidence="1" id="KW-1133">Transmembrane helix</keyword>
<gene>
    <name evidence="3" type="ORF">CAL27_08240</name>
    <name evidence="2" type="ORF">CEG14_21555</name>
</gene>
<dbReference type="OrthoDB" id="9974728at2"/>
<keyword evidence="4" id="KW-1185">Reference proteome</keyword>
<organism evidence="2 5">
    <name type="scientific">Bordetella genomosp. 1</name>
    <dbReference type="NCBI Taxonomy" id="1395607"/>
    <lineage>
        <taxon>Bacteria</taxon>
        <taxon>Pseudomonadati</taxon>
        <taxon>Pseudomonadota</taxon>
        <taxon>Betaproteobacteria</taxon>
        <taxon>Burkholderiales</taxon>
        <taxon>Alcaligenaceae</taxon>
        <taxon>Bordetella</taxon>
    </lineage>
</organism>
<name>A0A261RWD6_9BORD</name>
<keyword evidence="1" id="KW-0812">Transmembrane</keyword>
<evidence type="ECO:0000256" key="1">
    <source>
        <dbReference type="SAM" id="Phobius"/>
    </source>
</evidence>
<evidence type="ECO:0000313" key="3">
    <source>
        <dbReference type="EMBL" id="OZI65055.1"/>
    </source>
</evidence>
<evidence type="ECO:0000313" key="4">
    <source>
        <dbReference type="Proteomes" id="UP000216354"/>
    </source>
</evidence>
<dbReference type="AlphaFoldDB" id="A0A261RWD6"/>
<keyword evidence="1" id="KW-0472">Membrane</keyword>
<dbReference type="Proteomes" id="UP000217005">
    <property type="component" value="Unassembled WGS sequence"/>
</dbReference>
<feature type="transmembrane region" description="Helical" evidence="1">
    <location>
        <begin position="53"/>
        <end position="74"/>
    </location>
</feature>
<dbReference type="EMBL" id="NEVR01000002">
    <property type="protein sequence ID" value="OZI65055.1"/>
    <property type="molecule type" value="Genomic_DNA"/>
</dbReference>
<reference evidence="2 5" key="1">
    <citation type="submission" date="2017-05" db="EMBL/GenBank/DDBJ databases">
        <title>Complete and WGS of Bordetella genogroups.</title>
        <authorList>
            <person name="Spilker T."/>
            <person name="LiPuma J."/>
        </authorList>
    </citation>
    <scope>NUCLEOTIDE SEQUENCE [LARGE SCALE GENOMIC DNA]</scope>
    <source>
        <strain evidence="2 5">AU17610</strain>
    </source>
</reference>
<feature type="transmembrane region" description="Helical" evidence="1">
    <location>
        <begin position="86"/>
        <end position="103"/>
    </location>
</feature>
<dbReference type="EMBL" id="NEVL01000005">
    <property type="protein sequence ID" value="OZI29211.1"/>
    <property type="molecule type" value="Genomic_DNA"/>
</dbReference>